<evidence type="ECO:0000256" key="2">
    <source>
        <dbReference type="ARBA" id="ARBA00022676"/>
    </source>
</evidence>
<dbReference type="PANTHER" id="PTHR43179">
    <property type="entry name" value="RHAMNOSYLTRANSFERASE WBBL"/>
    <property type="match status" value="1"/>
</dbReference>
<protein>
    <submittedName>
        <fullName evidence="5">Glycosyltransferase</fullName>
    </submittedName>
</protein>
<reference evidence="5 6" key="1">
    <citation type="submission" date="2017-03" db="EMBL/GenBank/DDBJ databases">
        <title>Genome analysis of Rhizobial strains effectives or ineffectives for nitrogen fixation isolated from bean seeds.</title>
        <authorList>
            <person name="Peralta H."/>
            <person name="Aguilar-Vera A."/>
            <person name="Mora Y."/>
            <person name="Vargas-Lagunas C."/>
            <person name="Girard L."/>
            <person name="Mora J."/>
        </authorList>
    </citation>
    <scope>NUCLEOTIDE SEQUENCE [LARGE SCALE GENOMIC DNA]</scope>
    <source>
        <strain evidence="5 6">CCGM3</strain>
    </source>
</reference>
<keyword evidence="2" id="KW-0328">Glycosyltransferase</keyword>
<dbReference type="Proteomes" id="UP000254939">
    <property type="component" value="Unassembled WGS sequence"/>
</dbReference>
<dbReference type="CDD" id="cd00761">
    <property type="entry name" value="Glyco_tranf_GTA_type"/>
    <property type="match status" value="1"/>
</dbReference>
<evidence type="ECO:0000256" key="1">
    <source>
        <dbReference type="ARBA" id="ARBA00006739"/>
    </source>
</evidence>
<evidence type="ECO:0000313" key="6">
    <source>
        <dbReference type="Proteomes" id="UP000254939"/>
    </source>
</evidence>
<dbReference type="Pfam" id="PF00535">
    <property type="entry name" value="Glycos_transf_2"/>
    <property type="match status" value="1"/>
</dbReference>
<proteinExistence type="inferred from homology"/>
<dbReference type="PANTHER" id="PTHR43179:SF12">
    <property type="entry name" value="GALACTOFURANOSYLTRANSFERASE GLFT2"/>
    <property type="match status" value="1"/>
</dbReference>
<dbReference type="AlphaFoldDB" id="A0A370KL46"/>
<evidence type="ECO:0000259" key="4">
    <source>
        <dbReference type="Pfam" id="PF00535"/>
    </source>
</evidence>
<dbReference type="InterPro" id="IPR029044">
    <property type="entry name" value="Nucleotide-diphossugar_trans"/>
</dbReference>
<dbReference type="InterPro" id="IPR001173">
    <property type="entry name" value="Glyco_trans_2-like"/>
</dbReference>
<dbReference type="SUPFAM" id="SSF53448">
    <property type="entry name" value="Nucleotide-diphospho-sugar transferases"/>
    <property type="match status" value="1"/>
</dbReference>
<feature type="domain" description="Glycosyltransferase 2-like" evidence="4">
    <location>
        <begin position="14"/>
        <end position="172"/>
    </location>
</feature>
<organism evidence="5 6">
    <name type="scientific">Rhizobium grahamii</name>
    <dbReference type="NCBI Taxonomy" id="1120045"/>
    <lineage>
        <taxon>Bacteria</taxon>
        <taxon>Pseudomonadati</taxon>
        <taxon>Pseudomonadota</taxon>
        <taxon>Alphaproteobacteria</taxon>
        <taxon>Hyphomicrobiales</taxon>
        <taxon>Rhizobiaceae</taxon>
        <taxon>Rhizobium/Agrobacterium group</taxon>
        <taxon>Rhizobium</taxon>
    </lineage>
</organism>
<sequence>MLTGAVMGYNFQLSVVIPHLNEPENLRACLAALDLQRASAGRIEIIVVDNGSHEMPFNACSGVSDVRLVREPTPGPGPARNLGASLATSDLIAFIDADCVVQPGWAKAIVSFMEGTPGVDIVGGDIGILRKDASSPTGIEAYEELFSYRARLYVEKHSYTATGNMAVRSSVFHAVGPFGGIMTMEDTEWGKRAAAKGYRIAFLEEARVLTPSCTSFSELARRWDRHVAHAFGDVRRGKSSLMRWLALTLLVAASPLVEVQNVLTSGRIAGVRSRVIAFAWLTRVRLYRARKMLALTLSGKASPLVEGWNREADT</sequence>
<keyword evidence="3 5" id="KW-0808">Transferase</keyword>
<accession>A0A370KL46</accession>
<name>A0A370KL46_9HYPH</name>
<dbReference type="OrthoDB" id="6653642at2"/>
<evidence type="ECO:0000256" key="3">
    <source>
        <dbReference type="ARBA" id="ARBA00022679"/>
    </source>
</evidence>
<dbReference type="EMBL" id="NAAC01000027">
    <property type="protein sequence ID" value="RDJ06901.1"/>
    <property type="molecule type" value="Genomic_DNA"/>
</dbReference>
<comment type="caution">
    <text evidence="5">The sequence shown here is derived from an EMBL/GenBank/DDBJ whole genome shotgun (WGS) entry which is preliminary data.</text>
</comment>
<dbReference type="Gene3D" id="3.90.550.10">
    <property type="entry name" value="Spore Coat Polysaccharide Biosynthesis Protein SpsA, Chain A"/>
    <property type="match status" value="1"/>
</dbReference>
<gene>
    <name evidence="5" type="ORF">B5K06_22060</name>
</gene>
<dbReference type="GO" id="GO:0016757">
    <property type="term" value="F:glycosyltransferase activity"/>
    <property type="evidence" value="ECO:0007669"/>
    <property type="project" value="UniProtKB-KW"/>
</dbReference>
<comment type="similarity">
    <text evidence="1">Belongs to the glycosyltransferase 2 family.</text>
</comment>
<evidence type="ECO:0000313" key="5">
    <source>
        <dbReference type="EMBL" id="RDJ06901.1"/>
    </source>
</evidence>